<dbReference type="PRINTS" id="PR00039">
    <property type="entry name" value="HTHLYSR"/>
</dbReference>
<dbReference type="SUPFAM" id="SSF53850">
    <property type="entry name" value="Periplasmic binding protein-like II"/>
    <property type="match status" value="1"/>
</dbReference>
<dbReference type="Proteomes" id="UP001611383">
    <property type="component" value="Chromosome"/>
</dbReference>
<dbReference type="Gene3D" id="1.10.10.10">
    <property type="entry name" value="Winged helix-like DNA-binding domain superfamily/Winged helix DNA-binding domain"/>
    <property type="match status" value="1"/>
</dbReference>
<organism evidence="7 8">
    <name type="scientific">Archangium minus</name>
    <dbReference type="NCBI Taxonomy" id="83450"/>
    <lineage>
        <taxon>Bacteria</taxon>
        <taxon>Pseudomonadati</taxon>
        <taxon>Myxococcota</taxon>
        <taxon>Myxococcia</taxon>
        <taxon>Myxococcales</taxon>
        <taxon>Cystobacterineae</taxon>
        <taxon>Archangiaceae</taxon>
        <taxon>Archangium</taxon>
    </lineage>
</organism>
<feature type="region of interest" description="Disordered" evidence="5">
    <location>
        <begin position="303"/>
        <end position="325"/>
    </location>
</feature>
<keyword evidence="2" id="KW-0805">Transcription regulation</keyword>
<dbReference type="Pfam" id="PF03466">
    <property type="entry name" value="LysR_substrate"/>
    <property type="match status" value="1"/>
</dbReference>
<accession>A0ABY9WZT4</accession>
<evidence type="ECO:0000256" key="3">
    <source>
        <dbReference type="ARBA" id="ARBA00023125"/>
    </source>
</evidence>
<sequence>MTTPSVETRHLLLLTAIDEVGTLNAAARRLHLSPSALSQQLRELEERLGGPLFHRQWRRLALNAAGRRLTDAAHSVLSELVRAESETRTLLRGASGTIRVATVCHQSYRWLPELLKTFARTWPDMEVTVVSEASESPWEWLEERKLDVALVAGAKRPGPHIRLAPLFRDELVALVGREHSWFGLSEVHAREFAGEHLWVDDGALRSDTLLGRALAEAGHVTPRKVTHIPMTGGVAMEMARGNLGITVMPRWAAEPSLAEGDLWAVRVGAKGLWLEWSVATRAEDPEPALAAFLDLLRTHHPRFRTDAPRARGTRGRARGGPIRAG</sequence>
<evidence type="ECO:0000256" key="4">
    <source>
        <dbReference type="ARBA" id="ARBA00023163"/>
    </source>
</evidence>
<protein>
    <submittedName>
        <fullName evidence="7">LysR family transcriptional regulator</fullName>
    </submittedName>
</protein>
<dbReference type="SUPFAM" id="SSF46785">
    <property type="entry name" value="Winged helix' DNA-binding domain"/>
    <property type="match status" value="1"/>
</dbReference>
<evidence type="ECO:0000256" key="5">
    <source>
        <dbReference type="SAM" id="MobiDB-lite"/>
    </source>
</evidence>
<evidence type="ECO:0000313" key="8">
    <source>
        <dbReference type="Proteomes" id="UP001611383"/>
    </source>
</evidence>
<feature type="domain" description="HTH lysR-type" evidence="6">
    <location>
        <begin position="6"/>
        <end position="63"/>
    </location>
</feature>
<dbReference type="PANTHER" id="PTHR30126:SF25">
    <property type="entry name" value="HTH-TYPE TRANSCRIPTIONAL REGULATOR METR"/>
    <property type="match status" value="1"/>
</dbReference>
<evidence type="ECO:0000256" key="1">
    <source>
        <dbReference type="ARBA" id="ARBA00009437"/>
    </source>
</evidence>
<dbReference type="RefSeq" id="WP_395806289.1">
    <property type="nucleotide sequence ID" value="NZ_CP043494.1"/>
</dbReference>
<gene>
    <name evidence="7" type="ORF">F0U60_34405</name>
</gene>
<keyword evidence="4" id="KW-0804">Transcription</keyword>
<evidence type="ECO:0000313" key="7">
    <source>
        <dbReference type="EMBL" id="WNG48641.1"/>
    </source>
</evidence>
<dbReference type="InterPro" id="IPR036390">
    <property type="entry name" value="WH_DNA-bd_sf"/>
</dbReference>
<dbReference type="InterPro" id="IPR005119">
    <property type="entry name" value="LysR_subst-bd"/>
</dbReference>
<dbReference type="InterPro" id="IPR036388">
    <property type="entry name" value="WH-like_DNA-bd_sf"/>
</dbReference>
<comment type="similarity">
    <text evidence="1">Belongs to the LysR transcriptional regulatory family.</text>
</comment>
<proteinExistence type="inferred from homology"/>
<dbReference type="PROSITE" id="PS50931">
    <property type="entry name" value="HTH_LYSR"/>
    <property type="match status" value="1"/>
</dbReference>
<dbReference type="Pfam" id="PF00126">
    <property type="entry name" value="HTH_1"/>
    <property type="match status" value="1"/>
</dbReference>
<evidence type="ECO:0000256" key="2">
    <source>
        <dbReference type="ARBA" id="ARBA00023015"/>
    </source>
</evidence>
<dbReference type="CDD" id="cd05466">
    <property type="entry name" value="PBP2_LTTR_substrate"/>
    <property type="match status" value="1"/>
</dbReference>
<dbReference type="PANTHER" id="PTHR30126">
    <property type="entry name" value="HTH-TYPE TRANSCRIPTIONAL REGULATOR"/>
    <property type="match status" value="1"/>
</dbReference>
<keyword evidence="3" id="KW-0238">DNA-binding</keyword>
<keyword evidence="8" id="KW-1185">Reference proteome</keyword>
<name>A0ABY9WZT4_9BACT</name>
<reference evidence="7 8" key="1">
    <citation type="submission" date="2019-08" db="EMBL/GenBank/DDBJ databases">
        <title>Archangium and Cystobacter genomes.</title>
        <authorList>
            <person name="Chen I.-C.K."/>
            <person name="Wielgoss S."/>
        </authorList>
    </citation>
    <scope>NUCLEOTIDE SEQUENCE [LARGE SCALE GENOMIC DNA]</scope>
    <source>
        <strain evidence="7 8">Cbm 6</strain>
    </source>
</reference>
<dbReference type="EMBL" id="CP043494">
    <property type="protein sequence ID" value="WNG48641.1"/>
    <property type="molecule type" value="Genomic_DNA"/>
</dbReference>
<dbReference type="InterPro" id="IPR000847">
    <property type="entry name" value="LysR_HTH_N"/>
</dbReference>
<dbReference type="Gene3D" id="3.40.190.10">
    <property type="entry name" value="Periplasmic binding protein-like II"/>
    <property type="match status" value="2"/>
</dbReference>
<evidence type="ECO:0000259" key="6">
    <source>
        <dbReference type="PROSITE" id="PS50931"/>
    </source>
</evidence>